<gene>
    <name evidence="1" type="ORF">AYY17_02975</name>
</gene>
<dbReference type="NCBIfam" id="NF040662">
    <property type="entry name" value="attach_TipJ_rel"/>
    <property type="match status" value="1"/>
</dbReference>
<dbReference type="Proteomes" id="UP000092247">
    <property type="component" value="Unassembled WGS sequence"/>
</dbReference>
<name>A0A1B8HQL2_9GAMM</name>
<dbReference type="AlphaFoldDB" id="A0A1B8HQL2"/>
<sequence>MAMIEIQRVPGMPAERAEIKNGSLFFDWLKEQKLHHDVEIIVNGIPLTDDDSLDFVVTGHHHIQIRDQPKGGFIGSLLNPVFKLVSKVFSFLAPKTPSFTSADANVKDSPNNRLTGQTNVARTYQARPDIYGQVRAYPDLIQQSLFEYIDNKKKVTEWMNFGIGRFDIENVKYSESELTALDGASYQIFQPGENIPEISEGFEFHDVDGQEVPGPNESDEIPQYQATASEVISGEIKGGEAAIKISRQAEFDYFYDIIKPRSVSMTVSVSYTTPTGLITKDIKVDAYLSEAKKSDDGSLVLPKKYYEFFFTNLTGGDLATLPPNAVVNTTKFILYDNQFMTVGPFFSPMEGGELWIHLNAQLGEDDYANARIQFWKVDDDNEEIAGTRESYSRGFPSASKTKTYYKTEKFIPGGGYGRYAFQLTRLENSNDHSILKLEKAHAVRRRTNEKHPDDTIVRVTVRATENPTSSRERKYNALVTRHVISYDAAVRKVNYTERPSRSFADAVAHTWLVTGKQPENTIDLHGLYEIYTGLPDKRLGYFDYTFDDEDVSLGQRIETICNVARVTAFFDNGVLTFSREEERKYPSAVFNRSNITGNNFRISYDMSLPGGNDGVEVEYVNPRTNKKTYLKYRIENDAVVKGAAKSPNKITLHGCRNEYQTVDRALLEMDRLISQRTSISLQTLADGDYVYPGDMVLVADSYDSNQHGGHITGRSGNVFGTSEHIEFSGDMVVSITDHLGNSSGEYRAQPRTDTAKGFIADIPDIQLNIYDGHNVQSPSRYIISTVTEMDAMRWVISDKKPDADGTFTITASEYFAPKADYNV</sequence>
<protein>
    <submittedName>
        <fullName evidence="1">Phage tail protein</fullName>
    </submittedName>
</protein>
<evidence type="ECO:0000313" key="1">
    <source>
        <dbReference type="EMBL" id="OBU11683.1"/>
    </source>
</evidence>
<accession>A0A1B8HQL2</accession>
<evidence type="ECO:0000313" key="2">
    <source>
        <dbReference type="Proteomes" id="UP000092247"/>
    </source>
</evidence>
<comment type="caution">
    <text evidence="1">The sequence shown here is derived from an EMBL/GenBank/DDBJ whole genome shotgun (WGS) entry which is preliminary data.</text>
</comment>
<proteinExistence type="predicted"/>
<organism evidence="1 2">
    <name type="scientific">Morganella psychrotolerans</name>
    <dbReference type="NCBI Taxonomy" id="368603"/>
    <lineage>
        <taxon>Bacteria</taxon>
        <taxon>Pseudomonadati</taxon>
        <taxon>Pseudomonadota</taxon>
        <taxon>Gammaproteobacteria</taxon>
        <taxon>Enterobacterales</taxon>
        <taxon>Morganellaceae</taxon>
        <taxon>Morganella</taxon>
    </lineage>
</organism>
<dbReference type="EMBL" id="LZEX01000001">
    <property type="protein sequence ID" value="OBU11683.1"/>
    <property type="molecule type" value="Genomic_DNA"/>
</dbReference>
<reference evidence="1 2" key="1">
    <citation type="submission" date="2016-06" db="EMBL/GenBank/DDBJ databases">
        <authorList>
            <person name="Kjaerup R.B."/>
            <person name="Dalgaard T.S."/>
            <person name="Juul-Madsen H.R."/>
        </authorList>
    </citation>
    <scope>NUCLEOTIDE SEQUENCE [LARGE SCALE GENOMIC DNA]</scope>
    <source>
        <strain evidence="1 2">GCSL-Mp3</strain>
    </source>
</reference>
<dbReference type="RefSeq" id="WP_067421116.1">
    <property type="nucleotide sequence ID" value="NZ_LZEX01000001.1"/>
</dbReference>